<name>A0ABQ2G703_9DEIO</name>
<dbReference type="RefSeq" id="WP_188970489.1">
    <property type="nucleotide sequence ID" value="NZ_BMOL01000005.1"/>
</dbReference>
<sequence>MKVAAPVWNSPAKFVGFLFQAALDFRLVLDGLEAHASSIQLHVRKIPSRQGAGAMSSILWRPVVMFVGQLSEPKRRGAAAAMLKVLMTRTEKKKTGVGRAKSFAKGQAGDASHAQALTDLGYPARPRPQAAGLGRVREAEARRLMAAYGITHDAALELMRASGTLPQVPTDIESTLLAPVAHLESKFYRECQVSRAAVMAQWRTQVHADAKPHQIPVVLHSWDYSREPWVLVFPRDPRQGWTMQLLSEWIHGLERTGYIVRNADGTPALDPATGKAKRAYLRPAAGAGTPLKAQAMLSVSPAARLDAARWARTAGGDYAAGERRAAQLRSEWTDWVRAPEGQRAWLDFCRAHSPFDDRLDALAGFAVDGRRYTLQSLRPVILWERGGLNLQMIVAKDARADGRSPEGARDYRRARPVRIVDDCVYDLEDLVIEPDDQGQPRRDPGGELVWRLSDGALPLALAAAEDWSAS</sequence>
<evidence type="ECO:0000313" key="2">
    <source>
        <dbReference type="Proteomes" id="UP000639973"/>
    </source>
</evidence>
<keyword evidence="2" id="KW-1185">Reference proteome</keyword>
<protein>
    <submittedName>
        <fullName evidence="1">Uncharacterized protein</fullName>
    </submittedName>
</protein>
<gene>
    <name evidence="1" type="ORF">GCM10010840_14750</name>
</gene>
<accession>A0ABQ2G703</accession>
<dbReference type="EMBL" id="BMOL01000005">
    <property type="protein sequence ID" value="GGL77906.1"/>
    <property type="molecule type" value="Genomic_DNA"/>
</dbReference>
<dbReference type="Proteomes" id="UP000639973">
    <property type="component" value="Unassembled WGS sequence"/>
</dbReference>
<proteinExistence type="predicted"/>
<comment type="caution">
    <text evidence="1">The sequence shown here is derived from an EMBL/GenBank/DDBJ whole genome shotgun (WGS) entry which is preliminary data.</text>
</comment>
<reference evidence="2" key="1">
    <citation type="journal article" date="2019" name="Int. J. Syst. Evol. Microbiol.">
        <title>The Global Catalogue of Microorganisms (GCM) 10K type strain sequencing project: providing services to taxonomists for standard genome sequencing and annotation.</title>
        <authorList>
            <consortium name="The Broad Institute Genomics Platform"/>
            <consortium name="The Broad Institute Genome Sequencing Center for Infectious Disease"/>
            <person name="Wu L."/>
            <person name="Ma J."/>
        </authorList>
    </citation>
    <scope>NUCLEOTIDE SEQUENCE [LARGE SCALE GENOMIC DNA]</scope>
    <source>
        <strain evidence="2">JCM 15442</strain>
    </source>
</reference>
<evidence type="ECO:0000313" key="1">
    <source>
        <dbReference type="EMBL" id="GGL77906.1"/>
    </source>
</evidence>
<organism evidence="1 2">
    <name type="scientific">Deinococcus aerolatus</name>
    <dbReference type="NCBI Taxonomy" id="522487"/>
    <lineage>
        <taxon>Bacteria</taxon>
        <taxon>Thermotogati</taxon>
        <taxon>Deinococcota</taxon>
        <taxon>Deinococci</taxon>
        <taxon>Deinococcales</taxon>
        <taxon>Deinococcaceae</taxon>
        <taxon>Deinococcus</taxon>
    </lineage>
</organism>